<sequence>MADATCTPTHCGEAPDILARLASTFDVFWRKLAHRLKQAATHTADDCLPDMLDR</sequence>
<gene>
    <name evidence="1" type="ORF">PECUL_23A029314</name>
</gene>
<reference evidence="1" key="1">
    <citation type="submission" date="2022-03" db="EMBL/GenBank/DDBJ databases">
        <authorList>
            <person name="Alioto T."/>
            <person name="Alioto T."/>
            <person name="Gomez Garrido J."/>
        </authorList>
    </citation>
    <scope>NUCLEOTIDE SEQUENCE</scope>
</reference>
<proteinExistence type="predicted"/>
<evidence type="ECO:0000313" key="1">
    <source>
        <dbReference type="EMBL" id="CAH2277163.1"/>
    </source>
</evidence>
<evidence type="ECO:0000313" key="2">
    <source>
        <dbReference type="Proteomes" id="UP001295444"/>
    </source>
</evidence>
<organism evidence="1 2">
    <name type="scientific">Pelobates cultripes</name>
    <name type="common">Western spadefoot toad</name>
    <dbReference type="NCBI Taxonomy" id="61616"/>
    <lineage>
        <taxon>Eukaryota</taxon>
        <taxon>Metazoa</taxon>
        <taxon>Chordata</taxon>
        <taxon>Craniata</taxon>
        <taxon>Vertebrata</taxon>
        <taxon>Euteleostomi</taxon>
        <taxon>Amphibia</taxon>
        <taxon>Batrachia</taxon>
        <taxon>Anura</taxon>
        <taxon>Pelobatoidea</taxon>
        <taxon>Pelobatidae</taxon>
        <taxon>Pelobates</taxon>
    </lineage>
</organism>
<keyword evidence="2" id="KW-1185">Reference proteome</keyword>
<dbReference type="EMBL" id="OW240914">
    <property type="protein sequence ID" value="CAH2277163.1"/>
    <property type="molecule type" value="Genomic_DNA"/>
</dbReference>
<dbReference type="Proteomes" id="UP001295444">
    <property type="component" value="Chromosome 03"/>
</dbReference>
<protein>
    <submittedName>
        <fullName evidence="1">Uncharacterized protein</fullName>
    </submittedName>
</protein>
<name>A0AAD1RTZ7_PELCU</name>
<dbReference type="AlphaFoldDB" id="A0AAD1RTZ7"/>
<feature type="non-terminal residue" evidence="1">
    <location>
        <position position="54"/>
    </location>
</feature>
<accession>A0AAD1RTZ7</accession>